<proteinExistence type="predicted"/>
<evidence type="ECO:0008006" key="5">
    <source>
        <dbReference type="Google" id="ProtNLM"/>
    </source>
</evidence>
<feature type="compositionally biased region" description="Basic and acidic residues" evidence="1">
    <location>
        <begin position="37"/>
        <end position="78"/>
    </location>
</feature>
<dbReference type="AlphaFoldDB" id="A0A101STJ6"/>
<evidence type="ECO:0000313" key="4">
    <source>
        <dbReference type="Proteomes" id="UP000053024"/>
    </source>
</evidence>
<gene>
    <name evidence="3" type="ORF">AQJ66_27925</name>
</gene>
<dbReference type="Proteomes" id="UP000053024">
    <property type="component" value="Unassembled WGS sequence"/>
</dbReference>
<reference evidence="3 4" key="1">
    <citation type="submission" date="2015-10" db="EMBL/GenBank/DDBJ databases">
        <title>Draft genome sequence of Streptomyces bungoensis DSM 41781, type strain for the species Streptomyces bungoensis.</title>
        <authorList>
            <person name="Ruckert C."/>
            <person name="Winkler A."/>
            <person name="Kalinowski J."/>
            <person name="Kampfer P."/>
            <person name="Glaeser S."/>
        </authorList>
    </citation>
    <scope>NUCLEOTIDE SEQUENCE [LARGE SCALE GENOMIC DNA]</scope>
    <source>
        <strain evidence="3 4">DSM 41781</strain>
    </source>
</reference>
<comment type="caution">
    <text evidence="3">The sequence shown here is derived from an EMBL/GenBank/DDBJ whole genome shotgun (WGS) entry which is preliminary data.</text>
</comment>
<dbReference type="OrthoDB" id="3748887at2"/>
<evidence type="ECO:0000313" key="3">
    <source>
        <dbReference type="EMBL" id="KUN79787.1"/>
    </source>
</evidence>
<evidence type="ECO:0000256" key="1">
    <source>
        <dbReference type="SAM" id="MobiDB-lite"/>
    </source>
</evidence>
<keyword evidence="4" id="KW-1185">Reference proteome</keyword>
<keyword evidence="2" id="KW-1133">Transmembrane helix</keyword>
<accession>A0A101STJ6</accession>
<sequence>MYWNGGGWAWMALMPLVWIALIALAVWAVIRLTHGPSSDRGDRGERGHGRNGWEHWEAPGREQGHRETPEEILDRRYASGEIDTDTYTQAREHLAAHAPRPR</sequence>
<protein>
    <recommendedName>
        <fullName evidence="5">SHOCT domain-containing protein</fullName>
    </recommendedName>
</protein>
<feature type="transmembrane region" description="Helical" evidence="2">
    <location>
        <begin position="6"/>
        <end position="30"/>
    </location>
</feature>
<feature type="region of interest" description="Disordered" evidence="1">
    <location>
        <begin position="34"/>
        <end position="102"/>
    </location>
</feature>
<keyword evidence="2" id="KW-0812">Transmembrane</keyword>
<organism evidence="3 4">
    <name type="scientific">Streptomyces bungoensis</name>
    <dbReference type="NCBI Taxonomy" id="285568"/>
    <lineage>
        <taxon>Bacteria</taxon>
        <taxon>Bacillati</taxon>
        <taxon>Actinomycetota</taxon>
        <taxon>Actinomycetes</taxon>
        <taxon>Kitasatosporales</taxon>
        <taxon>Streptomycetaceae</taxon>
        <taxon>Streptomyces</taxon>
    </lineage>
</organism>
<name>A0A101STJ6_9ACTN</name>
<keyword evidence="2" id="KW-0472">Membrane</keyword>
<dbReference type="EMBL" id="LMWX01000051">
    <property type="protein sequence ID" value="KUN79787.1"/>
    <property type="molecule type" value="Genomic_DNA"/>
</dbReference>
<evidence type="ECO:0000256" key="2">
    <source>
        <dbReference type="SAM" id="Phobius"/>
    </source>
</evidence>